<dbReference type="KEGG" id="sli:Slin_4854"/>
<dbReference type="Proteomes" id="UP000002028">
    <property type="component" value="Chromosome"/>
</dbReference>
<protein>
    <submittedName>
        <fullName evidence="1">Uncharacterized protein</fullName>
    </submittedName>
</protein>
<gene>
    <name evidence="1" type="ordered locus">Slin_4854</name>
</gene>
<reference evidence="1 2" key="1">
    <citation type="journal article" date="2010" name="Stand. Genomic Sci.">
        <title>Complete genome sequence of Spirosoma linguale type strain (1).</title>
        <authorList>
            <person name="Lail K."/>
            <person name="Sikorski J."/>
            <person name="Saunders E."/>
            <person name="Lapidus A."/>
            <person name="Glavina Del Rio T."/>
            <person name="Copeland A."/>
            <person name="Tice H."/>
            <person name="Cheng J.-F."/>
            <person name="Lucas S."/>
            <person name="Nolan M."/>
            <person name="Bruce D."/>
            <person name="Goodwin L."/>
            <person name="Pitluck S."/>
            <person name="Ivanova N."/>
            <person name="Mavromatis K."/>
            <person name="Ovchinnikova G."/>
            <person name="Pati A."/>
            <person name="Chen A."/>
            <person name="Palaniappan K."/>
            <person name="Land M."/>
            <person name="Hauser L."/>
            <person name="Chang Y.-J."/>
            <person name="Jeffries C.D."/>
            <person name="Chain P."/>
            <person name="Brettin T."/>
            <person name="Detter J.C."/>
            <person name="Schuetze A."/>
            <person name="Rohde M."/>
            <person name="Tindall B.J."/>
            <person name="Goeker M."/>
            <person name="Bristow J."/>
            <person name="Eisen J.A."/>
            <person name="Markowitz V."/>
            <person name="Hugenholtz P."/>
            <person name="Kyrpides N.C."/>
            <person name="Klenk H.-P."/>
            <person name="Chen F."/>
        </authorList>
    </citation>
    <scope>NUCLEOTIDE SEQUENCE [LARGE SCALE GENOMIC DNA]</scope>
    <source>
        <strain evidence="2">ATCC 33905 / DSM 74 / LMG 10896 / Claus 1</strain>
    </source>
</reference>
<dbReference type="HOGENOM" id="CLU_1509670_0_0_10"/>
<evidence type="ECO:0000313" key="1">
    <source>
        <dbReference type="EMBL" id="ADB40832.1"/>
    </source>
</evidence>
<organism evidence="1 2">
    <name type="scientific">Spirosoma linguale (strain ATCC 33905 / DSM 74 / LMG 10896 / Claus 1)</name>
    <dbReference type="NCBI Taxonomy" id="504472"/>
    <lineage>
        <taxon>Bacteria</taxon>
        <taxon>Pseudomonadati</taxon>
        <taxon>Bacteroidota</taxon>
        <taxon>Cytophagia</taxon>
        <taxon>Cytophagales</taxon>
        <taxon>Cytophagaceae</taxon>
        <taxon>Spirosoma</taxon>
    </lineage>
</organism>
<accession>D2QQQ1</accession>
<evidence type="ECO:0000313" key="2">
    <source>
        <dbReference type="Proteomes" id="UP000002028"/>
    </source>
</evidence>
<sequence length="178" mass="21317">MLSRQFPYGRLFKVDDQEIYQIESLMFFDFLNTIYLLSEEHPDCFGHGAQAILDGLYGYYKELLFGERELDQEEFELKLTQQFVYMTNDQKELRIDLYRHLDVSKSGIGKDFIGGLFHVFNHFHGLQFSGKNELIQLHEGFLFNLIRDILFNHLPEEKKISRAGETYEAHYQYYTRRF</sequence>
<keyword evidence="2" id="KW-1185">Reference proteome</keyword>
<proteinExistence type="predicted"/>
<dbReference type="EMBL" id="CP001769">
    <property type="protein sequence ID" value="ADB40832.1"/>
    <property type="molecule type" value="Genomic_DNA"/>
</dbReference>
<name>D2QQQ1_SPILD</name>
<dbReference type="AlphaFoldDB" id="D2QQQ1"/>